<dbReference type="GeneTree" id="ENSGT00940000153997"/>
<evidence type="ECO:0000256" key="2">
    <source>
        <dbReference type="ARBA" id="ARBA00004236"/>
    </source>
</evidence>
<name>A0A8C9UXT3_SCLFO</name>
<dbReference type="GO" id="GO:0071203">
    <property type="term" value="C:WASH complex"/>
    <property type="evidence" value="ECO:0007669"/>
    <property type="project" value="TreeGrafter"/>
</dbReference>
<comment type="subcellular location">
    <subcellularLocation>
        <location evidence="2">Cell membrane</location>
    </subcellularLocation>
    <subcellularLocation>
        <location evidence="1">Early endosome membrane</location>
    </subcellularLocation>
</comment>
<feature type="compositionally biased region" description="Pro residues" evidence="9">
    <location>
        <begin position="616"/>
        <end position="627"/>
    </location>
</feature>
<feature type="compositionally biased region" description="Basic and acidic residues" evidence="9">
    <location>
        <begin position="1206"/>
        <end position="1227"/>
    </location>
</feature>
<dbReference type="GO" id="GO:1901981">
    <property type="term" value="F:phosphatidylinositol phosphate binding"/>
    <property type="evidence" value="ECO:0007669"/>
    <property type="project" value="TreeGrafter"/>
</dbReference>
<feature type="compositionally biased region" description="Gly residues" evidence="9">
    <location>
        <begin position="360"/>
        <end position="370"/>
    </location>
</feature>
<dbReference type="PANTHER" id="PTHR21669:SF38">
    <property type="entry name" value="WASH COMPLEX SUBUNIT 2A-RELATED"/>
    <property type="match status" value="1"/>
</dbReference>
<keyword evidence="5" id="KW-0597">Phosphoprotein</keyword>
<comment type="similarity">
    <text evidence="8">Belongs to the FAM21 family.</text>
</comment>
<evidence type="ECO:0000256" key="6">
    <source>
        <dbReference type="ARBA" id="ARBA00022753"/>
    </source>
</evidence>
<feature type="compositionally biased region" description="Acidic residues" evidence="9">
    <location>
        <begin position="722"/>
        <end position="731"/>
    </location>
</feature>
<feature type="compositionally biased region" description="Polar residues" evidence="9">
    <location>
        <begin position="1056"/>
        <end position="1065"/>
    </location>
</feature>
<feature type="compositionally biased region" description="Low complexity" evidence="9">
    <location>
        <begin position="763"/>
        <end position="773"/>
    </location>
</feature>
<feature type="region of interest" description="Disordered" evidence="9">
    <location>
        <begin position="838"/>
        <end position="962"/>
    </location>
</feature>
<feature type="region of interest" description="Disordered" evidence="9">
    <location>
        <begin position="1276"/>
        <end position="1320"/>
    </location>
</feature>
<organism evidence="11 12">
    <name type="scientific">Scleropages formosus</name>
    <name type="common">Asian bonytongue</name>
    <name type="synonym">Osteoglossum formosum</name>
    <dbReference type="NCBI Taxonomy" id="113540"/>
    <lineage>
        <taxon>Eukaryota</taxon>
        <taxon>Metazoa</taxon>
        <taxon>Chordata</taxon>
        <taxon>Craniata</taxon>
        <taxon>Vertebrata</taxon>
        <taxon>Euteleostomi</taxon>
        <taxon>Actinopterygii</taxon>
        <taxon>Neopterygii</taxon>
        <taxon>Teleostei</taxon>
        <taxon>Osteoglossocephala</taxon>
        <taxon>Osteoglossomorpha</taxon>
        <taxon>Osteoglossiformes</taxon>
        <taxon>Osteoglossidae</taxon>
        <taxon>Scleropages</taxon>
    </lineage>
</organism>
<dbReference type="GeneID" id="108921022"/>
<dbReference type="Ensembl" id="ENSSFOT00015003798.2">
    <property type="protein sequence ID" value="ENSSFOP00015003735.2"/>
    <property type="gene ID" value="ENSSFOG00015002451.2"/>
</dbReference>
<keyword evidence="6" id="KW-0967">Endosome</keyword>
<dbReference type="OrthoDB" id="751084at2759"/>
<feature type="region of interest" description="Disordered" evidence="9">
    <location>
        <begin position="1"/>
        <end position="32"/>
    </location>
</feature>
<feature type="compositionally biased region" description="Basic and acidic residues" evidence="9">
    <location>
        <begin position="1160"/>
        <end position="1170"/>
    </location>
</feature>
<feature type="compositionally biased region" description="Basic residues" evidence="9">
    <location>
        <begin position="1066"/>
        <end position="1077"/>
    </location>
</feature>
<feature type="compositionally biased region" description="Polar residues" evidence="9">
    <location>
        <begin position="838"/>
        <end position="848"/>
    </location>
</feature>
<evidence type="ECO:0000256" key="4">
    <source>
        <dbReference type="ARBA" id="ARBA00022475"/>
    </source>
</evidence>
<feature type="compositionally biased region" description="Polar residues" evidence="9">
    <location>
        <begin position="900"/>
        <end position="911"/>
    </location>
</feature>
<dbReference type="Pfam" id="PF15255">
    <property type="entry name" value="CAP-ZIP_m"/>
    <property type="match status" value="1"/>
</dbReference>
<evidence type="ECO:0000256" key="9">
    <source>
        <dbReference type="SAM" id="MobiDB-lite"/>
    </source>
</evidence>
<feature type="region of interest" description="Disordered" evidence="9">
    <location>
        <begin position="1002"/>
        <end position="1102"/>
    </location>
</feature>
<dbReference type="GO" id="GO:1905394">
    <property type="term" value="F:retromer complex binding"/>
    <property type="evidence" value="ECO:0007669"/>
    <property type="project" value="TreeGrafter"/>
</dbReference>
<evidence type="ECO:0000313" key="12">
    <source>
        <dbReference type="Proteomes" id="UP000694397"/>
    </source>
</evidence>
<dbReference type="GO" id="GO:0036010">
    <property type="term" value="P:protein localization to endosome"/>
    <property type="evidence" value="ECO:0007669"/>
    <property type="project" value="TreeGrafter"/>
</dbReference>
<feature type="compositionally biased region" description="Acidic residues" evidence="9">
    <location>
        <begin position="466"/>
        <end position="478"/>
    </location>
</feature>
<dbReference type="Proteomes" id="UP000694397">
    <property type="component" value="Chromosome 21"/>
</dbReference>
<feature type="region of interest" description="Disordered" evidence="9">
    <location>
        <begin position="109"/>
        <end position="135"/>
    </location>
</feature>
<reference evidence="11" key="3">
    <citation type="submission" date="2025-09" db="UniProtKB">
        <authorList>
            <consortium name="Ensembl"/>
        </authorList>
    </citation>
    <scope>IDENTIFICATION</scope>
</reference>
<keyword evidence="4" id="KW-1003">Cell membrane</keyword>
<evidence type="ECO:0000256" key="7">
    <source>
        <dbReference type="ARBA" id="ARBA00023136"/>
    </source>
</evidence>
<keyword evidence="7" id="KW-0472">Membrane</keyword>
<accession>A0A8C9UXT3</accession>
<dbReference type="InterPro" id="IPR029341">
    <property type="entry name" value="FAM21/CAPZIP"/>
</dbReference>
<feature type="compositionally biased region" description="Polar residues" evidence="9">
    <location>
        <begin position="443"/>
        <end position="462"/>
    </location>
</feature>
<evidence type="ECO:0000313" key="11">
    <source>
        <dbReference type="Ensembl" id="ENSSFOP00015003735.2"/>
    </source>
</evidence>
<feature type="compositionally biased region" description="Polar residues" evidence="9">
    <location>
        <begin position="549"/>
        <end position="559"/>
    </location>
</feature>
<dbReference type="GO" id="GO:0042147">
    <property type="term" value="P:retrograde transport, endosome to Golgi"/>
    <property type="evidence" value="ECO:0007669"/>
    <property type="project" value="TreeGrafter"/>
</dbReference>
<feature type="compositionally biased region" description="Polar residues" evidence="9">
    <location>
        <begin position="248"/>
        <end position="259"/>
    </location>
</feature>
<feature type="region of interest" description="Disordered" evidence="9">
    <location>
        <begin position="1206"/>
        <end position="1236"/>
    </location>
</feature>
<feature type="compositionally biased region" description="Basic and acidic residues" evidence="9">
    <location>
        <begin position="302"/>
        <end position="318"/>
    </location>
</feature>
<evidence type="ECO:0000259" key="10">
    <source>
        <dbReference type="Pfam" id="PF15255"/>
    </source>
</evidence>
<feature type="compositionally biased region" description="Acidic residues" evidence="9">
    <location>
        <begin position="228"/>
        <end position="247"/>
    </location>
</feature>
<evidence type="ECO:0000256" key="1">
    <source>
        <dbReference type="ARBA" id="ARBA00004146"/>
    </source>
</evidence>
<feature type="compositionally biased region" description="Polar residues" evidence="9">
    <location>
        <begin position="700"/>
        <end position="709"/>
    </location>
</feature>
<evidence type="ECO:0000256" key="3">
    <source>
        <dbReference type="ARBA" id="ARBA00022448"/>
    </source>
</evidence>
<dbReference type="PANTHER" id="PTHR21669">
    <property type="entry name" value="CAPZ-INTERACTING PROTEIN AND RELATED PROTEINS"/>
    <property type="match status" value="1"/>
</dbReference>
<gene>
    <name evidence="11" type="primary">washc2c</name>
</gene>
<feature type="region of interest" description="Disordered" evidence="9">
    <location>
        <begin position="212"/>
        <end position="823"/>
    </location>
</feature>
<dbReference type="GO" id="GO:0005769">
    <property type="term" value="C:early endosome"/>
    <property type="evidence" value="ECO:0007669"/>
    <property type="project" value="TreeGrafter"/>
</dbReference>
<proteinExistence type="inferred from homology"/>
<feature type="compositionally biased region" description="Low complexity" evidence="9">
    <location>
        <begin position="1026"/>
        <end position="1047"/>
    </location>
</feature>
<feature type="compositionally biased region" description="Basic and acidic residues" evidence="9">
    <location>
        <begin position="333"/>
        <end position="344"/>
    </location>
</feature>
<sequence length="1320" mass="143728">MSRAPPPPSSLANGPSQRDPDGEQLWERPWSPDEMRRSSATWSLAADSGLFLYLQDFSQRMLSKTHDIEKQLDGLLRDTKATDCHLHTVFNDFLMLSNTQFIENRVYDEEVEEAMPKPEAPEKQPEQEKTREQKEAELIPKVQEAVNYGLRVLESAFEQLDIKAGNSDSEDEEAIGRVEPILEPKDLYLDRPLPYLIGSQLFMEQDNVGLGDLSSEEMSIDSERDSVIDSEEDKDGEQSDEDFDQDDTGQGSFTKPKSSLSDEEEVVDDEDEDSDIFGESDKEGDEEGKKLSTGSASFADELAARIRGETPSKPEGERSVPPSIASKKKSKVKKDLKAEEKEEIFQPPPMEDAEHSPFGSKGGLFSGGRGLFDDDDEGDLFSEAPKQEAEESSSRALADDETVLSKPNKKIPAGAVSIFPGNSLFGSPQGSDSSESRESRCSAQQNPPTQQKAQTGPKSTPGSGLFDDEDEDDDDDDFFSGNAFKKSSSAALEKHKQKKVLDLFGAGEDDEEGDIFSENFNSAPSGHSKKPEEDVIQVPQKKLPAGATSMFSPGTTSLLQDAVRRRQPSIGDESQKPREDITPVNSAKTPAKAVDKPQVRGLFSDDEDSQIFPSPTKSPPKPDPSPQIKPSKASKAPLSLFDDEEEQDLFASAPVNVKTSQAKNDTLQKSNKVTSSSLFSDDEDQWMSSVPEVEKPVAKTTGTTSSLSKQPAVKAAQKNSLFDDDEDDDSDLFAATKESSKKKAQRVSLLFEEEDETDEDKGSLFSFKSSSSKPILVEKAPSILDSQTKVTPGPVKEEAKEATKQSPSDNGKARGHPAGAVSLFGGIDVLGDQQTVAKVNSTLGNTDQVDAPPPMEEGPKPKKTVLSLFDDDEEDDDEHEETAHTATPPKTLPKKTQKPQEQWPSTTSTRVFQDEELLFSQTQQKDNDPDVDLFAPPRKSVSPKGSSARPAATSLFGEDDEDDSIITARPKVVQKPAVVIKSKEPSSRIGKLQVNLAIDPSSLLPGAVPRIPGTASALPHPSEKPLSPTESFPSLSSSSASGSTWEGGVSFDIPAQVTTLQSANKSRPKGAGHRRPQTRAARLAAQQSDASQVFDPSPPPAVHVPAKVSELVLPTHVERVPAATEDTFKTDNLYTTVAKTTPKSRTLEQTPRAASLFDSHGGDRGKKLFQDVKQTPVKRSTAVPFLDDEEEDFVAVRKDTDVQVTKETKTKAESPEHDIFQDEVDRKKAPKKAKERTLDAGLFDDDIDIFADLTATTAPVEKKSKKKVETKSIFDDDMDDIFSSGPSKPVTKQAKSKRSAPAQEPSSSLFDDPLNALGGK</sequence>
<protein>
    <submittedName>
        <fullName evidence="11">WASH complex subunit 2A-like</fullName>
    </submittedName>
</protein>
<feature type="compositionally biased region" description="Acidic residues" evidence="9">
    <location>
        <begin position="261"/>
        <end position="286"/>
    </location>
</feature>
<feature type="domain" description="FAM21/CAPZIP" evidence="10">
    <location>
        <begin position="980"/>
        <end position="1102"/>
    </location>
</feature>
<keyword evidence="3" id="KW-0813">Transport</keyword>
<feature type="compositionally biased region" description="Polar residues" evidence="9">
    <location>
        <begin position="657"/>
        <end position="679"/>
    </location>
</feature>
<dbReference type="GO" id="GO:0005829">
    <property type="term" value="C:cytosol"/>
    <property type="evidence" value="ECO:0007669"/>
    <property type="project" value="GOC"/>
</dbReference>
<evidence type="ECO:0000256" key="8">
    <source>
        <dbReference type="ARBA" id="ARBA00038327"/>
    </source>
</evidence>
<reference evidence="11 12" key="1">
    <citation type="submission" date="2019-04" db="EMBL/GenBank/DDBJ databases">
        <authorList>
            <consortium name="Wellcome Sanger Institute Data Sharing"/>
        </authorList>
    </citation>
    <scope>NUCLEOTIDE SEQUENCE [LARGE SCALE GENOMIC DNA]</scope>
</reference>
<feature type="compositionally biased region" description="Basic and acidic residues" evidence="9">
    <location>
        <begin position="114"/>
        <end position="135"/>
    </location>
</feature>
<dbReference type="RefSeq" id="XP_018585733.2">
    <property type="nucleotide sequence ID" value="XM_018730217.2"/>
</dbReference>
<feature type="compositionally biased region" description="Acidic residues" evidence="9">
    <location>
        <begin position="869"/>
        <end position="880"/>
    </location>
</feature>
<evidence type="ECO:0000256" key="5">
    <source>
        <dbReference type="ARBA" id="ARBA00022553"/>
    </source>
</evidence>
<keyword evidence="12" id="KW-1185">Reference proteome</keyword>
<feature type="region of interest" description="Disordered" evidence="9">
    <location>
        <begin position="1140"/>
        <end position="1173"/>
    </location>
</feature>
<reference evidence="11" key="2">
    <citation type="submission" date="2025-08" db="UniProtKB">
        <authorList>
            <consortium name="Ensembl"/>
        </authorList>
    </citation>
    <scope>IDENTIFICATION</scope>
</reference>
<feature type="compositionally biased region" description="Polar residues" evidence="9">
    <location>
        <begin position="1140"/>
        <end position="1149"/>
    </location>
</feature>